<dbReference type="AlphaFoldDB" id="N9R3A2"/>
<dbReference type="InterPro" id="IPR002104">
    <property type="entry name" value="Integrase_catalytic"/>
</dbReference>
<dbReference type="SUPFAM" id="SSF56349">
    <property type="entry name" value="DNA breaking-rejoining enzymes"/>
    <property type="match status" value="1"/>
</dbReference>
<dbReference type="Proteomes" id="UP000013009">
    <property type="component" value="Unassembled WGS sequence"/>
</dbReference>
<organism evidence="8 9">
    <name type="scientific">Acinetobacter colistiniresistens</name>
    <dbReference type="NCBI Taxonomy" id="280145"/>
    <lineage>
        <taxon>Bacteria</taxon>
        <taxon>Pseudomonadati</taxon>
        <taxon>Pseudomonadota</taxon>
        <taxon>Gammaproteobacteria</taxon>
        <taxon>Moraxellales</taxon>
        <taxon>Moraxellaceae</taxon>
        <taxon>Acinetobacter</taxon>
    </lineage>
</organism>
<evidence type="ECO:0000256" key="5">
    <source>
        <dbReference type="PROSITE-ProRule" id="PRU01248"/>
    </source>
</evidence>
<keyword evidence="4" id="KW-0233">DNA recombination</keyword>
<gene>
    <name evidence="8" type="ORF">F889_03007</name>
</gene>
<dbReference type="InterPro" id="IPR010998">
    <property type="entry name" value="Integrase_recombinase_N"/>
</dbReference>
<dbReference type="Gene3D" id="3.30.160.390">
    <property type="entry name" value="Integrase, DNA-binding domain"/>
    <property type="match status" value="1"/>
</dbReference>
<evidence type="ECO:0008006" key="10">
    <source>
        <dbReference type="Google" id="ProtNLM"/>
    </source>
</evidence>
<evidence type="ECO:0000256" key="3">
    <source>
        <dbReference type="ARBA" id="ARBA00023125"/>
    </source>
</evidence>
<dbReference type="Pfam" id="PF00589">
    <property type="entry name" value="Phage_integrase"/>
    <property type="match status" value="1"/>
</dbReference>
<evidence type="ECO:0000313" key="8">
    <source>
        <dbReference type="EMBL" id="ENX33075.1"/>
    </source>
</evidence>
<comment type="caution">
    <text evidence="8">The sequence shown here is derived from an EMBL/GenBank/DDBJ whole genome shotgun (WGS) entry which is preliminary data.</text>
</comment>
<dbReference type="InterPro" id="IPR025166">
    <property type="entry name" value="Integrase_DNA_bind_dom"/>
</dbReference>
<dbReference type="Gene3D" id="1.10.443.10">
    <property type="entry name" value="Intergrase catalytic core"/>
    <property type="match status" value="1"/>
</dbReference>
<evidence type="ECO:0000256" key="4">
    <source>
        <dbReference type="ARBA" id="ARBA00023172"/>
    </source>
</evidence>
<dbReference type="EMBL" id="APRZ01000019">
    <property type="protein sequence ID" value="ENX33075.1"/>
    <property type="molecule type" value="Genomic_DNA"/>
</dbReference>
<dbReference type="Pfam" id="PF22022">
    <property type="entry name" value="Phage_int_M"/>
    <property type="match status" value="1"/>
</dbReference>
<proteinExistence type="inferred from homology"/>
<dbReference type="InterPro" id="IPR038488">
    <property type="entry name" value="Integrase_DNA-bd_sf"/>
</dbReference>
<dbReference type="Pfam" id="PF13356">
    <property type="entry name" value="Arm-DNA-bind_3"/>
    <property type="match status" value="1"/>
</dbReference>
<keyword evidence="3 5" id="KW-0238">DNA-binding</keyword>
<dbReference type="GO" id="GO:0015074">
    <property type="term" value="P:DNA integration"/>
    <property type="evidence" value="ECO:0007669"/>
    <property type="project" value="UniProtKB-KW"/>
</dbReference>
<dbReference type="PANTHER" id="PTHR30629:SF2">
    <property type="entry name" value="PROPHAGE INTEGRASE INTS-RELATED"/>
    <property type="match status" value="1"/>
</dbReference>
<evidence type="ECO:0000256" key="2">
    <source>
        <dbReference type="ARBA" id="ARBA00022908"/>
    </source>
</evidence>
<dbReference type="GO" id="GO:0006310">
    <property type="term" value="P:DNA recombination"/>
    <property type="evidence" value="ECO:0007669"/>
    <property type="project" value="UniProtKB-KW"/>
</dbReference>
<dbReference type="HOGENOM" id="CLU_027562_0_0_6"/>
<name>N9R3A2_9GAMM</name>
<dbReference type="InterPro" id="IPR013762">
    <property type="entry name" value="Integrase-like_cat_sf"/>
</dbReference>
<evidence type="ECO:0000313" key="9">
    <source>
        <dbReference type="Proteomes" id="UP000013009"/>
    </source>
</evidence>
<accession>N9R3A2</accession>
<feature type="domain" description="Tyr recombinase" evidence="6">
    <location>
        <begin position="175"/>
        <end position="351"/>
    </location>
</feature>
<dbReference type="Gene3D" id="1.10.150.130">
    <property type="match status" value="1"/>
</dbReference>
<evidence type="ECO:0000259" key="6">
    <source>
        <dbReference type="PROSITE" id="PS51898"/>
    </source>
</evidence>
<sequence length="363" mass="41968">MYLEVTPSGGMHWRMKFRFNGKENIFSIGTYPYTTLAQARRIRDEARLNLKDGINPNEAKKQKKLQVDESTLFRVLAMEWMEDRKAVIKEATYLRDLSVFEKDLFPALGNIPIDQIKGKDVLACAKKIEERGALEMAKRSIPLAGRIFRFAIRKGIIENDPTPHLGEALKPRKVKNMARLGISEFPAFLERMDRYHGNLIIRSALQLMTLTFVRTAELRTMEWNEIDYENRLLRIRAHKMKMAMPHLVPLSKQALDILERIQPITGIKQYVFYNYSTAKPISSNALLCAIRTMGYNGKMTGHGFRGLASTTLHEQGYMYDAIEIQLVHQVGNAVSQAYNHAQHLDYRVKMMQEWSDFIDLLRK</sequence>
<evidence type="ECO:0000259" key="7">
    <source>
        <dbReference type="PROSITE" id="PS51900"/>
    </source>
</evidence>
<evidence type="ECO:0000256" key="1">
    <source>
        <dbReference type="ARBA" id="ARBA00008857"/>
    </source>
</evidence>
<reference evidence="8 9" key="1">
    <citation type="submission" date="2013-02" db="EMBL/GenBank/DDBJ databases">
        <title>The Genome Sequence of Acinetobacter sp. NIPH 1859.</title>
        <authorList>
            <consortium name="The Broad Institute Genome Sequencing Platform"/>
            <consortium name="The Broad Institute Genome Sequencing Center for Infectious Disease"/>
            <person name="Cerqueira G."/>
            <person name="Feldgarden M."/>
            <person name="Courvalin P."/>
            <person name="Perichon B."/>
            <person name="Grillot-Courvalin C."/>
            <person name="Clermont D."/>
            <person name="Rocha E."/>
            <person name="Yoon E.-J."/>
            <person name="Nemec A."/>
            <person name="Walker B."/>
            <person name="Young S.K."/>
            <person name="Zeng Q."/>
            <person name="Gargeya S."/>
            <person name="Fitzgerald M."/>
            <person name="Haas B."/>
            <person name="Abouelleil A."/>
            <person name="Alvarado L."/>
            <person name="Arachchi H.M."/>
            <person name="Berlin A.M."/>
            <person name="Chapman S.B."/>
            <person name="Dewar J."/>
            <person name="Goldberg J."/>
            <person name="Griggs A."/>
            <person name="Gujja S."/>
            <person name="Hansen M."/>
            <person name="Howarth C."/>
            <person name="Imamovic A."/>
            <person name="Larimer J."/>
            <person name="McCowan C."/>
            <person name="Murphy C."/>
            <person name="Neiman D."/>
            <person name="Pearson M."/>
            <person name="Priest M."/>
            <person name="Roberts A."/>
            <person name="Saif S."/>
            <person name="Shea T."/>
            <person name="Sisk P."/>
            <person name="Sykes S."/>
            <person name="Wortman J."/>
            <person name="Nusbaum C."/>
            <person name="Birren B."/>
        </authorList>
    </citation>
    <scope>NUCLEOTIDE SEQUENCE [LARGE SCALE GENOMIC DNA]</scope>
    <source>
        <strain evidence="8 9">NIPH 1859</strain>
    </source>
</reference>
<dbReference type="PANTHER" id="PTHR30629">
    <property type="entry name" value="PROPHAGE INTEGRASE"/>
    <property type="match status" value="1"/>
</dbReference>
<dbReference type="PROSITE" id="PS51898">
    <property type="entry name" value="TYR_RECOMBINASE"/>
    <property type="match status" value="1"/>
</dbReference>
<dbReference type="GO" id="GO:0003677">
    <property type="term" value="F:DNA binding"/>
    <property type="evidence" value="ECO:0007669"/>
    <property type="project" value="UniProtKB-UniRule"/>
</dbReference>
<dbReference type="InterPro" id="IPR044068">
    <property type="entry name" value="CB"/>
</dbReference>
<keyword evidence="2" id="KW-0229">DNA integration</keyword>
<comment type="similarity">
    <text evidence="1">Belongs to the 'phage' integrase family.</text>
</comment>
<dbReference type="InterPro" id="IPR011010">
    <property type="entry name" value="DNA_brk_join_enz"/>
</dbReference>
<dbReference type="PATRIC" id="fig|1217695.3.peg.2935"/>
<protein>
    <recommendedName>
        <fullName evidence="10">Integrase</fullName>
    </recommendedName>
</protein>
<dbReference type="CDD" id="cd00801">
    <property type="entry name" value="INT_P4_C"/>
    <property type="match status" value="1"/>
</dbReference>
<feature type="domain" description="Core-binding (CB)" evidence="7">
    <location>
        <begin position="71"/>
        <end position="152"/>
    </location>
</feature>
<keyword evidence="9" id="KW-1185">Reference proteome</keyword>
<dbReference type="PROSITE" id="PS51900">
    <property type="entry name" value="CB"/>
    <property type="match status" value="1"/>
</dbReference>
<dbReference type="InterPro" id="IPR050808">
    <property type="entry name" value="Phage_Integrase"/>
</dbReference>
<dbReference type="InterPro" id="IPR053876">
    <property type="entry name" value="Phage_int_M"/>
</dbReference>